<evidence type="ECO:0000313" key="3">
    <source>
        <dbReference type="Proteomes" id="UP001165082"/>
    </source>
</evidence>
<reference evidence="2" key="1">
    <citation type="submission" date="2022-07" db="EMBL/GenBank/DDBJ databases">
        <title>Genome analysis of Parmales, a sister group of diatoms, reveals the evolutionary specialization of diatoms from phago-mixotrophs to photoautotrophs.</title>
        <authorList>
            <person name="Ban H."/>
            <person name="Sato S."/>
            <person name="Yoshikawa S."/>
            <person name="Kazumasa Y."/>
            <person name="Nakamura Y."/>
            <person name="Ichinomiya M."/>
            <person name="Saitoh K."/>
            <person name="Sato N."/>
            <person name="Blanc-Mathieu R."/>
            <person name="Endo H."/>
            <person name="Kuwata A."/>
            <person name="Ogata H."/>
        </authorList>
    </citation>
    <scope>NUCLEOTIDE SEQUENCE</scope>
</reference>
<name>A0A9W6ZJW6_9STRA</name>
<sequence>MEEDNLNGNAEHWGVRVDSNGEFVCKVNYEGEHVDQYAAKPQTSPSTMDSAMEENEAYGEDSEEDIQHTDEEDSGDEMQHADEEDSEEDMQHADEQGIACLIL</sequence>
<feature type="region of interest" description="Disordered" evidence="1">
    <location>
        <begin position="36"/>
        <end position="103"/>
    </location>
</feature>
<dbReference type="EMBL" id="BRXZ01005861">
    <property type="protein sequence ID" value="GMH51340.1"/>
    <property type="molecule type" value="Genomic_DNA"/>
</dbReference>
<keyword evidence="3" id="KW-1185">Reference proteome</keyword>
<dbReference type="Proteomes" id="UP001165082">
    <property type="component" value="Unassembled WGS sequence"/>
</dbReference>
<organism evidence="2 3">
    <name type="scientific">Triparma retinervis</name>
    <dbReference type="NCBI Taxonomy" id="2557542"/>
    <lineage>
        <taxon>Eukaryota</taxon>
        <taxon>Sar</taxon>
        <taxon>Stramenopiles</taxon>
        <taxon>Ochrophyta</taxon>
        <taxon>Bolidophyceae</taxon>
        <taxon>Parmales</taxon>
        <taxon>Triparmaceae</taxon>
        <taxon>Triparma</taxon>
    </lineage>
</organism>
<feature type="compositionally biased region" description="Acidic residues" evidence="1">
    <location>
        <begin position="51"/>
        <end position="88"/>
    </location>
</feature>
<comment type="caution">
    <text evidence="2">The sequence shown here is derived from an EMBL/GenBank/DDBJ whole genome shotgun (WGS) entry which is preliminary data.</text>
</comment>
<protein>
    <submittedName>
        <fullName evidence="2">Uncharacterized protein</fullName>
    </submittedName>
</protein>
<dbReference type="AlphaFoldDB" id="A0A9W6ZJW6"/>
<evidence type="ECO:0000313" key="2">
    <source>
        <dbReference type="EMBL" id="GMH51340.1"/>
    </source>
</evidence>
<accession>A0A9W6ZJW6</accession>
<proteinExistence type="predicted"/>
<evidence type="ECO:0000256" key="1">
    <source>
        <dbReference type="SAM" id="MobiDB-lite"/>
    </source>
</evidence>
<gene>
    <name evidence="2" type="ORF">TrRE_jg7401</name>
</gene>